<dbReference type="PANTHER" id="PTHR47642:SF5">
    <property type="entry name" value="ATP-DEPENDENT DNA HELICASE"/>
    <property type="match status" value="1"/>
</dbReference>
<gene>
    <name evidence="13" type="ORF">NDN08_002798</name>
</gene>
<keyword evidence="10" id="KW-0175">Coiled coil</keyword>
<comment type="catalytic activity">
    <reaction evidence="9">
        <text>ATP + H2O = ADP + phosphate + H(+)</text>
        <dbReference type="Rhea" id="RHEA:13065"/>
        <dbReference type="ChEBI" id="CHEBI:15377"/>
        <dbReference type="ChEBI" id="CHEBI:15378"/>
        <dbReference type="ChEBI" id="CHEBI:30616"/>
        <dbReference type="ChEBI" id="CHEBI:43474"/>
        <dbReference type="ChEBI" id="CHEBI:456216"/>
        <dbReference type="EC" id="5.6.2.3"/>
    </reaction>
</comment>
<feature type="domain" description="AAA+ ATPase" evidence="12">
    <location>
        <begin position="209"/>
        <end position="355"/>
    </location>
</feature>
<evidence type="ECO:0000313" key="13">
    <source>
        <dbReference type="EMBL" id="KAJ8906305.1"/>
    </source>
</evidence>
<dbReference type="SMART" id="SM00382">
    <property type="entry name" value="AAA"/>
    <property type="match status" value="1"/>
</dbReference>
<name>A0AAV8UUQ8_9RHOD</name>
<keyword evidence="2 9" id="KW-0227">DNA damage</keyword>
<dbReference type="Pfam" id="PF21530">
    <property type="entry name" value="Pif1_2B_dom"/>
    <property type="match status" value="1"/>
</dbReference>
<dbReference type="InterPro" id="IPR051055">
    <property type="entry name" value="PIF1_helicase"/>
</dbReference>
<evidence type="ECO:0000313" key="14">
    <source>
        <dbReference type="Proteomes" id="UP001157974"/>
    </source>
</evidence>
<evidence type="ECO:0000256" key="5">
    <source>
        <dbReference type="ARBA" id="ARBA00022840"/>
    </source>
</evidence>
<evidence type="ECO:0000256" key="10">
    <source>
        <dbReference type="SAM" id="Coils"/>
    </source>
</evidence>
<evidence type="ECO:0000256" key="8">
    <source>
        <dbReference type="ARBA" id="ARBA00023235"/>
    </source>
</evidence>
<dbReference type="Gene3D" id="2.30.30.940">
    <property type="match status" value="1"/>
</dbReference>
<accession>A0AAV8UUQ8</accession>
<evidence type="ECO:0000256" key="1">
    <source>
        <dbReference type="ARBA" id="ARBA00022741"/>
    </source>
</evidence>
<dbReference type="AlphaFoldDB" id="A0AAV8UUQ8"/>
<dbReference type="Gene3D" id="3.40.50.300">
    <property type="entry name" value="P-loop containing nucleotide triphosphate hydrolases"/>
    <property type="match status" value="2"/>
</dbReference>
<keyword evidence="6" id="KW-0238">DNA-binding</keyword>
<feature type="region of interest" description="Disordered" evidence="11">
    <location>
        <begin position="61"/>
        <end position="88"/>
    </location>
</feature>
<dbReference type="PANTHER" id="PTHR47642">
    <property type="entry name" value="ATP-DEPENDENT DNA HELICASE"/>
    <property type="match status" value="1"/>
</dbReference>
<evidence type="ECO:0000256" key="4">
    <source>
        <dbReference type="ARBA" id="ARBA00022806"/>
    </source>
</evidence>
<dbReference type="SUPFAM" id="SSF52540">
    <property type="entry name" value="P-loop containing nucleoside triphosphate hydrolases"/>
    <property type="match status" value="2"/>
</dbReference>
<dbReference type="EC" id="5.6.2.3" evidence="9"/>
<dbReference type="GO" id="GO:0005524">
    <property type="term" value="F:ATP binding"/>
    <property type="evidence" value="ECO:0007669"/>
    <property type="project" value="UniProtKB-KW"/>
</dbReference>
<keyword evidence="1 9" id="KW-0547">Nucleotide-binding</keyword>
<dbReference type="GO" id="GO:0006310">
    <property type="term" value="P:DNA recombination"/>
    <property type="evidence" value="ECO:0007669"/>
    <property type="project" value="UniProtKB-KW"/>
</dbReference>
<keyword evidence="4 9" id="KW-0347">Helicase</keyword>
<dbReference type="GO" id="GO:0043139">
    <property type="term" value="F:5'-3' DNA helicase activity"/>
    <property type="evidence" value="ECO:0007669"/>
    <property type="project" value="UniProtKB-EC"/>
</dbReference>
<reference evidence="13 14" key="1">
    <citation type="journal article" date="2023" name="Nat. Commun.">
        <title>Origin of minicircular mitochondrial genomes in red algae.</title>
        <authorList>
            <person name="Lee Y."/>
            <person name="Cho C.H."/>
            <person name="Lee Y.M."/>
            <person name="Park S.I."/>
            <person name="Yang J.H."/>
            <person name="West J.A."/>
            <person name="Bhattacharya D."/>
            <person name="Yoon H.S."/>
        </authorList>
    </citation>
    <scope>NUCLEOTIDE SEQUENCE [LARGE SCALE GENOMIC DNA]</scope>
    <source>
        <strain evidence="13 14">CCMP1338</strain>
        <tissue evidence="13">Whole cell</tissue>
    </source>
</reference>
<keyword evidence="8" id="KW-0413">Isomerase</keyword>
<dbReference type="GO" id="GO:0016787">
    <property type="term" value="F:hydrolase activity"/>
    <property type="evidence" value="ECO:0007669"/>
    <property type="project" value="UniProtKB-KW"/>
</dbReference>
<comment type="caution">
    <text evidence="13">The sequence shown here is derived from an EMBL/GenBank/DDBJ whole genome shotgun (WGS) entry which is preliminary data.</text>
</comment>
<dbReference type="EMBL" id="JAMWBK010000003">
    <property type="protein sequence ID" value="KAJ8906305.1"/>
    <property type="molecule type" value="Genomic_DNA"/>
</dbReference>
<evidence type="ECO:0000256" key="6">
    <source>
        <dbReference type="ARBA" id="ARBA00023125"/>
    </source>
</evidence>
<dbReference type="CDD" id="cd18809">
    <property type="entry name" value="SF1_C_RecD"/>
    <property type="match status" value="1"/>
</dbReference>
<dbReference type="GO" id="GO:0000723">
    <property type="term" value="P:telomere maintenance"/>
    <property type="evidence" value="ECO:0007669"/>
    <property type="project" value="InterPro"/>
</dbReference>
<keyword evidence="5 9" id="KW-0067">ATP-binding</keyword>
<organism evidence="13 14">
    <name type="scientific">Rhodosorus marinus</name>
    <dbReference type="NCBI Taxonomy" id="101924"/>
    <lineage>
        <taxon>Eukaryota</taxon>
        <taxon>Rhodophyta</taxon>
        <taxon>Stylonematophyceae</taxon>
        <taxon>Stylonematales</taxon>
        <taxon>Stylonemataceae</taxon>
        <taxon>Rhodosorus</taxon>
    </lineage>
</organism>
<keyword evidence="9" id="KW-0233">DNA recombination</keyword>
<evidence type="ECO:0000256" key="7">
    <source>
        <dbReference type="ARBA" id="ARBA00023204"/>
    </source>
</evidence>
<comment type="cofactor">
    <cofactor evidence="9">
        <name>Mg(2+)</name>
        <dbReference type="ChEBI" id="CHEBI:18420"/>
    </cofactor>
</comment>
<keyword evidence="14" id="KW-1185">Reference proteome</keyword>
<evidence type="ECO:0000256" key="2">
    <source>
        <dbReference type="ARBA" id="ARBA00022763"/>
    </source>
</evidence>
<dbReference type="InterPro" id="IPR003593">
    <property type="entry name" value="AAA+_ATPase"/>
</dbReference>
<dbReference type="GO" id="GO:0006281">
    <property type="term" value="P:DNA repair"/>
    <property type="evidence" value="ECO:0007669"/>
    <property type="project" value="UniProtKB-KW"/>
</dbReference>
<evidence type="ECO:0000256" key="9">
    <source>
        <dbReference type="RuleBase" id="RU363044"/>
    </source>
</evidence>
<keyword evidence="7 9" id="KW-0234">DNA repair</keyword>
<evidence type="ECO:0000259" key="12">
    <source>
        <dbReference type="SMART" id="SM00382"/>
    </source>
</evidence>
<proteinExistence type="inferred from homology"/>
<comment type="similarity">
    <text evidence="9">Belongs to the helicase family.</text>
</comment>
<evidence type="ECO:0000256" key="3">
    <source>
        <dbReference type="ARBA" id="ARBA00022801"/>
    </source>
</evidence>
<feature type="coiled-coil region" evidence="10">
    <location>
        <begin position="490"/>
        <end position="521"/>
    </location>
</feature>
<evidence type="ECO:0000256" key="11">
    <source>
        <dbReference type="SAM" id="MobiDB-lite"/>
    </source>
</evidence>
<keyword evidence="3 9" id="KW-0378">Hydrolase</keyword>
<dbReference type="InterPro" id="IPR010285">
    <property type="entry name" value="DNA_helicase_pif1-like_DEAD"/>
</dbReference>
<dbReference type="InterPro" id="IPR049163">
    <property type="entry name" value="Pif1-like_2B_dom"/>
</dbReference>
<sequence length="789" mass="88204">MELAFGLLLPPVGCSAVSSNRFSNRWIRRRVASCVYERPSMSGSNNGELARSDSISRLQRIREPGLRGAGSDTSDTYHDMDSSMRNGKGAVHSSKIIAEVDDDVLGHTSEAGFEALDGLVDQNTEESVPEEVQDQVRGFLPDDEGQPHFELLSSEGDLCIDKDSEESEEERTGSNELETSETLDFAGDIEQRRSTLNEGQRVAYDCAMCAQNLFITGSAGTGKSFVLELIIDSLRDLHSFDAVGVTALTGIAAQGIGACSLHCQLGIGISLDKRKAFSRLKTKSIAQFKVLIIDEISMASGELLENIDEQFKKIRKSNEPFGGVQIIFSGDFYQLPPVPARKKFIRKLLEFQPAEIDHYMLNFGLAFQSRAWMNGNISIVVLRQAERQKDAFFVRALEDFRLGKKTENTRCSFHRSSRELADSGSGIVPTKLFSRNSRADEFNEEKLEELSSDDGDFSYEATDRIVLCKSLRDGIEKNAEALRQICTTGKENLTEKQRRKMQLLEKKSQELSRKADQAKLVLKSNSFFSHCRAPQLLRLKVGAQVMLLKNYWNSDQDERSLVNGSQGIISGFTEDELPIVNFFEGTRMVIKESLFESSIANAGTCSRLQIPLMLCWAVTIHKAQGQTLDRLSVDVANMFAPGQLYVALSRGRSVDGIEVVGDVDRVPQYRNYVVDSFYEDVADGEFRRTQLWSQKRNTLLVDLLSDIKEKETKQLAAEKENRKSIVAAVDHDLVPTIKLDHDDAEHEIIDAEPGLGPTDPKSSCWMPAVIYELAGMNRLCIKTWLRFSR</sequence>
<feature type="region of interest" description="Disordered" evidence="11">
    <location>
        <begin position="155"/>
        <end position="182"/>
    </location>
</feature>
<dbReference type="Proteomes" id="UP001157974">
    <property type="component" value="Unassembled WGS sequence"/>
</dbReference>
<protein>
    <recommendedName>
        <fullName evidence="9">ATP-dependent DNA helicase</fullName>
        <ecNumber evidence="9">5.6.2.3</ecNumber>
    </recommendedName>
</protein>
<dbReference type="Pfam" id="PF05970">
    <property type="entry name" value="PIF1"/>
    <property type="match status" value="1"/>
</dbReference>
<dbReference type="InterPro" id="IPR027417">
    <property type="entry name" value="P-loop_NTPase"/>
</dbReference>